<proteinExistence type="predicted"/>
<dbReference type="Proteomes" id="UP001165498">
    <property type="component" value="Unassembled WGS sequence"/>
</dbReference>
<name>A0ABT1QT71_9GAMM</name>
<reference evidence="1" key="1">
    <citation type="submission" date="2022-07" db="EMBL/GenBank/DDBJ databases">
        <title>Tahibacter sp., a new gammaproteobacterium isolated from the silt sample collected at pig farm.</title>
        <authorList>
            <person name="Chen H."/>
        </authorList>
    </citation>
    <scope>NUCLEOTIDE SEQUENCE</scope>
    <source>
        <strain evidence="1">P2K</strain>
    </source>
</reference>
<accession>A0ABT1QT71</accession>
<protein>
    <submittedName>
        <fullName evidence="1">Uncharacterized protein</fullName>
    </submittedName>
</protein>
<keyword evidence="2" id="KW-1185">Reference proteome</keyword>
<gene>
    <name evidence="1" type="ORF">NM961_12285</name>
</gene>
<sequence>MSLALALAYADPSARRTAAPTLRAGARCAFRKTLAQCTAPWNWPPMLIPDVFFRLRPDGCGTGRDLHALGARDIPRLPAH</sequence>
<dbReference type="EMBL" id="JANFQO010000010">
    <property type="protein sequence ID" value="MCQ4165488.1"/>
    <property type="molecule type" value="Genomic_DNA"/>
</dbReference>
<organism evidence="1 2">
    <name type="scientific">Tahibacter harae</name>
    <dbReference type="NCBI Taxonomy" id="2963937"/>
    <lineage>
        <taxon>Bacteria</taxon>
        <taxon>Pseudomonadati</taxon>
        <taxon>Pseudomonadota</taxon>
        <taxon>Gammaproteobacteria</taxon>
        <taxon>Lysobacterales</taxon>
        <taxon>Rhodanobacteraceae</taxon>
        <taxon>Tahibacter</taxon>
    </lineage>
</organism>
<dbReference type="RefSeq" id="WP_255914678.1">
    <property type="nucleotide sequence ID" value="NZ_JANFQO010000010.1"/>
</dbReference>
<comment type="caution">
    <text evidence="1">The sequence shown here is derived from an EMBL/GenBank/DDBJ whole genome shotgun (WGS) entry which is preliminary data.</text>
</comment>
<evidence type="ECO:0000313" key="2">
    <source>
        <dbReference type="Proteomes" id="UP001165498"/>
    </source>
</evidence>
<evidence type="ECO:0000313" key="1">
    <source>
        <dbReference type="EMBL" id="MCQ4165488.1"/>
    </source>
</evidence>